<evidence type="ECO:0000259" key="1">
    <source>
        <dbReference type="Pfam" id="PF08241"/>
    </source>
</evidence>
<reference evidence="2 3" key="1">
    <citation type="journal article" date="2016" name="Nat. Commun.">
        <title>Thousands of microbial genomes shed light on interconnected biogeochemical processes in an aquifer system.</title>
        <authorList>
            <person name="Anantharaman K."/>
            <person name="Brown C.T."/>
            <person name="Hug L.A."/>
            <person name="Sharon I."/>
            <person name="Castelle C.J."/>
            <person name="Probst A.J."/>
            <person name="Thomas B.C."/>
            <person name="Singh A."/>
            <person name="Wilkins M.J."/>
            <person name="Karaoz U."/>
            <person name="Brodie E.L."/>
            <person name="Williams K.H."/>
            <person name="Hubbard S.S."/>
            <person name="Banfield J.F."/>
        </authorList>
    </citation>
    <scope>NUCLEOTIDE SEQUENCE [LARGE SCALE GENOMIC DNA]</scope>
</reference>
<evidence type="ECO:0000313" key="2">
    <source>
        <dbReference type="EMBL" id="OHA96186.1"/>
    </source>
</evidence>
<proteinExistence type="predicted"/>
<name>A0A1G2TFX6_9BACT</name>
<dbReference type="InterPro" id="IPR029063">
    <property type="entry name" value="SAM-dependent_MTases_sf"/>
</dbReference>
<gene>
    <name evidence="2" type="ORF">A3C70_01520</name>
</gene>
<sequence length="216" mass="25043">MSYIYKTGRIELREQIKKYSYYIKGDVLDVGAGNYSRYVDLFNYDKYARMNVRPGGNTDVVGRVENIPCSNNSFDSIVCTQVLGDVYELHKAFSELYRVLKPGGILLVTESLFDPLHDEPHDFWRFTEHSFKRLAEDAGLKVLVIEKRGGYFSVLAQLKARYWIERLGAGKKWLDKPLSFTLKICGIWARFLDRKDKSRANKLFTHGYILIARKHA</sequence>
<feature type="domain" description="Methyltransferase type 11" evidence="1">
    <location>
        <begin position="46"/>
        <end position="108"/>
    </location>
</feature>
<dbReference type="PANTHER" id="PTHR43591:SF110">
    <property type="entry name" value="RHODANESE DOMAIN-CONTAINING PROTEIN"/>
    <property type="match status" value="1"/>
</dbReference>
<comment type="caution">
    <text evidence="2">The sequence shown here is derived from an EMBL/GenBank/DDBJ whole genome shotgun (WGS) entry which is preliminary data.</text>
</comment>
<dbReference type="PANTHER" id="PTHR43591">
    <property type="entry name" value="METHYLTRANSFERASE"/>
    <property type="match status" value="1"/>
</dbReference>
<dbReference type="AlphaFoldDB" id="A0A1G2TFX6"/>
<protein>
    <recommendedName>
        <fullName evidence="1">Methyltransferase type 11 domain-containing protein</fullName>
    </recommendedName>
</protein>
<dbReference type="Proteomes" id="UP000178175">
    <property type="component" value="Unassembled WGS sequence"/>
</dbReference>
<dbReference type="EMBL" id="MHVR01000009">
    <property type="protein sequence ID" value="OHA96186.1"/>
    <property type="molecule type" value="Genomic_DNA"/>
</dbReference>
<dbReference type="CDD" id="cd02440">
    <property type="entry name" value="AdoMet_MTases"/>
    <property type="match status" value="1"/>
</dbReference>
<organism evidence="2 3">
    <name type="scientific">Candidatus Zambryskibacteria bacterium RIFCSPHIGHO2_02_FULL_43_14</name>
    <dbReference type="NCBI Taxonomy" id="1802748"/>
    <lineage>
        <taxon>Bacteria</taxon>
        <taxon>Candidatus Zambryskiibacteriota</taxon>
    </lineage>
</organism>
<dbReference type="InterPro" id="IPR013216">
    <property type="entry name" value="Methyltransf_11"/>
</dbReference>
<dbReference type="SUPFAM" id="SSF53335">
    <property type="entry name" value="S-adenosyl-L-methionine-dependent methyltransferases"/>
    <property type="match status" value="1"/>
</dbReference>
<dbReference type="Gene3D" id="3.40.50.150">
    <property type="entry name" value="Vaccinia Virus protein VP39"/>
    <property type="match status" value="1"/>
</dbReference>
<dbReference type="GO" id="GO:0008757">
    <property type="term" value="F:S-adenosylmethionine-dependent methyltransferase activity"/>
    <property type="evidence" value="ECO:0007669"/>
    <property type="project" value="InterPro"/>
</dbReference>
<accession>A0A1G2TFX6</accession>
<evidence type="ECO:0000313" key="3">
    <source>
        <dbReference type="Proteomes" id="UP000178175"/>
    </source>
</evidence>
<dbReference type="Pfam" id="PF08241">
    <property type="entry name" value="Methyltransf_11"/>
    <property type="match status" value="1"/>
</dbReference>